<dbReference type="SUPFAM" id="SSF90123">
    <property type="entry name" value="ABC transporter transmembrane region"/>
    <property type="match status" value="2"/>
</dbReference>
<feature type="transmembrane region" description="Helical" evidence="11">
    <location>
        <begin position="777"/>
        <end position="795"/>
    </location>
</feature>
<keyword evidence="3" id="KW-0813">Transport</keyword>
<feature type="transmembrane region" description="Helical" evidence="11">
    <location>
        <begin position="153"/>
        <end position="174"/>
    </location>
</feature>
<evidence type="ECO:0000256" key="2">
    <source>
        <dbReference type="ARBA" id="ARBA00007577"/>
    </source>
</evidence>
<dbReference type="PANTHER" id="PTHR43394">
    <property type="entry name" value="ATP-DEPENDENT PERMEASE MDL1, MITOCHONDRIAL"/>
    <property type="match status" value="1"/>
</dbReference>
<protein>
    <submittedName>
        <fullName evidence="14">Uncharacterized protein</fullName>
    </submittedName>
</protein>
<feature type="transmembrane region" description="Helical" evidence="11">
    <location>
        <begin position="129"/>
        <end position="147"/>
    </location>
</feature>
<comment type="subcellular location">
    <subcellularLocation>
        <location evidence="1">Cell membrane</location>
        <topology evidence="1">Multi-pass membrane protein</topology>
    </subcellularLocation>
</comment>
<evidence type="ECO:0000256" key="11">
    <source>
        <dbReference type="SAM" id="Phobius"/>
    </source>
</evidence>
<proteinExistence type="inferred from homology"/>
<dbReference type="SUPFAM" id="SSF52540">
    <property type="entry name" value="P-loop containing nucleoside triphosphate hydrolases"/>
    <property type="match status" value="2"/>
</dbReference>
<evidence type="ECO:0000313" key="15">
    <source>
        <dbReference type="Proteomes" id="UP000265515"/>
    </source>
</evidence>
<dbReference type="Pfam" id="PF00005">
    <property type="entry name" value="ABC_tran"/>
    <property type="match status" value="2"/>
</dbReference>
<feature type="domain" description="ABC transporter" evidence="12">
    <location>
        <begin position="330"/>
        <end position="567"/>
    </location>
</feature>
<dbReference type="GO" id="GO:0090374">
    <property type="term" value="P:oligopeptide export from mitochondrion"/>
    <property type="evidence" value="ECO:0007669"/>
    <property type="project" value="TreeGrafter"/>
</dbReference>
<feature type="transmembrane region" description="Helical" evidence="11">
    <location>
        <begin position="653"/>
        <end position="677"/>
    </location>
</feature>
<evidence type="ECO:0000256" key="6">
    <source>
        <dbReference type="ARBA" id="ARBA00022741"/>
    </source>
</evidence>
<dbReference type="Gene3D" id="3.40.50.300">
    <property type="entry name" value="P-loop containing nucleotide triphosphate hydrolases"/>
    <property type="match status" value="2"/>
</dbReference>
<dbReference type="InterPro" id="IPR003439">
    <property type="entry name" value="ABC_transporter-like_ATP-bd"/>
</dbReference>
<keyword evidence="5" id="KW-0677">Repeat</keyword>
<dbReference type="InterPro" id="IPR036640">
    <property type="entry name" value="ABC1_TM_sf"/>
</dbReference>
<evidence type="ECO:0000259" key="13">
    <source>
        <dbReference type="PROSITE" id="PS50929"/>
    </source>
</evidence>
<dbReference type="Gramene" id="GBG73751">
    <property type="protein sequence ID" value="GBG73751"/>
    <property type="gene ID" value="CBR_g17091"/>
</dbReference>
<dbReference type="AlphaFoldDB" id="A0A388KUM1"/>
<keyword evidence="15" id="KW-1185">Reference proteome</keyword>
<dbReference type="GO" id="GO:0015421">
    <property type="term" value="F:ABC-type oligopeptide transporter activity"/>
    <property type="evidence" value="ECO:0007669"/>
    <property type="project" value="TreeGrafter"/>
</dbReference>
<name>A0A388KUM1_CHABU</name>
<dbReference type="CDD" id="cd18578">
    <property type="entry name" value="ABC_6TM_Pgp_ABCB1_D2_like"/>
    <property type="match status" value="1"/>
</dbReference>
<dbReference type="InterPro" id="IPR027417">
    <property type="entry name" value="P-loop_NTPase"/>
</dbReference>
<evidence type="ECO:0000256" key="1">
    <source>
        <dbReference type="ARBA" id="ARBA00004651"/>
    </source>
</evidence>
<keyword evidence="4 11" id="KW-0812">Transmembrane</keyword>
<dbReference type="PROSITE" id="PS50929">
    <property type="entry name" value="ABC_TM1F"/>
    <property type="match status" value="2"/>
</dbReference>
<evidence type="ECO:0000259" key="12">
    <source>
        <dbReference type="PROSITE" id="PS50893"/>
    </source>
</evidence>
<reference evidence="14 15" key="1">
    <citation type="journal article" date="2018" name="Cell">
        <title>The Chara Genome: Secondary Complexity and Implications for Plant Terrestrialization.</title>
        <authorList>
            <person name="Nishiyama T."/>
            <person name="Sakayama H."/>
            <person name="Vries J.D."/>
            <person name="Buschmann H."/>
            <person name="Saint-Marcoux D."/>
            <person name="Ullrich K.K."/>
            <person name="Haas F.B."/>
            <person name="Vanderstraeten L."/>
            <person name="Becker D."/>
            <person name="Lang D."/>
            <person name="Vosolsobe S."/>
            <person name="Rombauts S."/>
            <person name="Wilhelmsson P.K.I."/>
            <person name="Janitza P."/>
            <person name="Kern R."/>
            <person name="Heyl A."/>
            <person name="Rumpler F."/>
            <person name="Villalobos L.I.A.C."/>
            <person name="Clay J.M."/>
            <person name="Skokan R."/>
            <person name="Toyoda A."/>
            <person name="Suzuki Y."/>
            <person name="Kagoshima H."/>
            <person name="Schijlen E."/>
            <person name="Tajeshwar N."/>
            <person name="Catarino B."/>
            <person name="Hetherington A.J."/>
            <person name="Saltykova A."/>
            <person name="Bonnot C."/>
            <person name="Breuninger H."/>
            <person name="Symeonidi A."/>
            <person name="Radhakrishnan G.V."/>
            <person name="Van Nieuwerburgh F."/>
            <person name="Deforce D."/>
            <person name="Chang C."/>
            <person name="Karol K.G."/>
            <person name="Hedrich R."/>
            <person name="Ulvskov P."/>
            <person name="Glockner G."/>
            <person name="Delwiche C.F."/>
            <person name="Petrasek J."/>
            <person name="Van de Peer Y."/>
            <person name="Friml J."/>
            <person name="Beilby M."/>
            <person name="Dolan L."/>
            <person name="Kohara Y."/>
            <person name="Sugano S."/>
            <person name="Fujiyama A."/>
            <person name="Delaux P.-M."/>
            <person name="Quint M."/>
            <person name="TheiBen G."/>
            <person name="Hagemann M."/>
            <person name="Harholt J."/>
            <person name="Dunand C."/>
            <person name="Zachgo S."/>
            <person name="Langdale J."/>
            <person name="Maumus F."/>
            <person name="Straeten D.V.D."/>
            <person name="Gould S.B."/>
            <person name="Rensing S.A."/>
        </authorList>
    </citation>
    <scope>NUCLEOTIDE SEQUENCE [LARGE SCALE GENOMIC DNA]</scope>
    <source>
        <strain evidence="14 15">S276</strain>
    </source>
</reference>
<comment type="caution">
    <text evidence="14">The sequence shown here is derived from an EMBL/GenBank/DDBJ whole genome shotgun (WGS) entry which is preliminary data.</text>
</comment>
<dbReference type="FunFam" id="3.40.50.300:FF:000251">
    <property type="entry name" value="ABC transporter B family member 19"/>
    <property type="match status" value="1"/>
</dbReference>
<dbReference type="InterPro" id="IPR039421">
    <property type="entry name" value="Type_1_exporter"/>
</dbReference>
<dbReference type="EMBL" id="BFEA01000189">
    <property type="protein sequence ID" value="GBG73751.1"/>
    <property type="molecule type" value="Genomic_DNA"/>
</dbReference>
<dbReference type="GO" id="GO:0005524">
    <property type="term" value="F:ATP binding"/>
    <property type="evidence" value="ECO:0007669"/>
    <property type="project" value="UniProtKB-KW"/>
</dbReference>
<dbReference type="PROSITE" id="PS00211">
    <property type="entry name" value="ABC_TRANSPORTER_1"/>
    <property type="match status" value="2"/>
</dbReference>
<dbReference type="OMA" id="FWYASEL"/>
<evidence type="ECO:0000256" key="7">
    <source>
        <dbReference type="ARBA" id="ARBA00022840"/>
    </source>
</evidence>
<dbReference type="SMART" id="SM00382">
    <property type="entry name" value="AAA"/>
    <property type="match status" value="2"/>
</dbReference>
<dbReference type="OrthoDB" id="6500128at2759"/>
<feature type="domain" description="ABC transporter" evidence="12">
    <location>
        <begin position="979"/>
        <end position="1213"/>
    </location>
</feature>
<keyword evidence="10" id="KW-0325">Glycoprotein</keyword>
<dbReference type="Gene3D" id="1.20.1560.10">
    <property type="entry name" value="ABC transporter type 1, transmembrane domain"/>
    <property type="match status" value="1"/>
</dbReference>
<dbReference type="Proteomes" id="UP000265515">
    <property type="component" value="Unassembled WGS sequence"/>
</dbReference>
<dbReference type="InterPro" id="IPR003593">
    <property type="entry name" value="AAA+_ATPase"/>
</dbReference>
<evidence type="ECO:0000256" key="3">
    <source>
        <dbReference type="ARBA" id="ARBA00022448"/>
    </source>
</evidence>
<evidence type="ECO:0000256" key="10">
    <source>
        <dbReference type="ARBA" id="ARBA00023180"/>
    </source>
</evidence>
<keyword evidence="6" id="KW-0547">Nucleotide-binding</keyword>
<sequence length="1220" mass="132122">MLLGTLGSAANGAAMPAFFLFFGKLIDQLGTLGRVEETPEQRQATLDKINQYVFYFIYLGLVMFVASYFETGFWMQTSDRQSARLKKAYLEAVLKQDIGYFDTEGSTGQTLSRISSDTILVQDAIGEKAGLFLHFMATFVTGFAIGFTQVWRLALVILAVVPLLAVAGGTYAYLLQGLTSKSQQAYAGAGQIAVQSISSVRTVYSFAGEDKAIRSYSKALEETLRLGVRGGITKGLGMGVTYIIMGGSWVLNFWYASELVSKQRATPGKALTTMFNVLFGGMAIGQAMPYLSNFANGRAAGYNIFQVLERKPLIASSEKGHTLKAVTGSIELRNVTFAYPSRPDVQIFKDFSLEIPAGKTVALVGASGSGKSSVVALIERFYEPISGAVLLDGNDIKTLQLSWLRRQIGLVSQEPALFATSILNNILYGNPDATREEVEAAARAANAHEFIMAFPQQYDTLVGEKGVQMSGGQKQRIAIARAVLRNPSILLLDEATSALDAESERVVQEALDGLMGGGRTTVVVAHRLSTIRNADLIAVIQEGNVIELGNHDELLRIGENGAYASLIRLQQNVQNKEESRAVRLAQRKSDLGYGDGSIADGSSLPSIRHTLSFSLSMQSAGEHSVIMDPKTLRIAKASAPSFWRLLKMNSPEWPWALLGSASACVTGTFNPFFALILSGVISEYFVLPGMRGRVLKYCYYALTMSGGGIFVYLASFGGFGVAGERLVKRVREKAFKAILQQEIGWFDLDENRSTALASRLEADATVVKSSVMERLSVLLQTVGSLSVALVVALVLSWRMALVGIAVFPIYLSSAFCQTLLMKGFSGDLNKAYAKAGAIAGEAVLNIRTVQAFGAESKVLGLFEGELAKPLRDSFKKSQIAGTGLGLCNFLTQSAEALHFWYAMTLVRENKNSFAEVFKTFMVLIVTTFALAESFTLAPDIAKGSTVLGSIFAIIDRRTAIDADDESGTKLVKLQGNIELRKVDFRYPCRPDVPIFKDLNLKVRPGQIMALVGPSGGGKSSVIALIERFYDPVAGHVLIDNKDIRKFNLRWLRQQMALVSQEPVLFNTTIRENILYGRDGATEAEMVEAARAANAHTFISSLPDGYNTSVGEAGTQMSGGQKQRIAIARAVLKSPTVLLLDEATSALDAESEGVVQAALERLMEGRTTVVIAHRLSTIRNAHEIAVIYQGTVAEIGTHQQLISRPGSVYASLVELQSKSSS</sequence>
<feature type="transmembrane region" description="Helical" evidence="11">
    <location>
        <begin position="52"/>
        <end position="75"/>
    </location>
</feature>
<evidence type="ECO:0000256" key="4">
    <source>
        <dbReference type="ARBA" id="ARBA00022692"/>
    </source>
</evidence>
<dbReference type="Pfam" id="PF00664">
    <property type="entry name" value="ABC_membrane"/>
    <property type="match status" value="2"/>
</dbReference>
<dbReference type="PANTHER" id="PTHR43394:SF11">
    <property type="entry name" value="ATP-BINDING CASSETTE TRANSPORTER"/>
    <property type="match status" value="1"/>
</dbReference>
<feature type="transmembrane region" description="Helical" evidence="11">
    <location>
        <begin position="697"/>
        <end position="723"/>
    </location>
</feature>
<keyword evidence="8 11" id="KW-1133">Transmembrane helix</keyword>
<feature type="domain" description="ABC transmembrane type-1" evidence="13">
    <location>
        <begin position="2"/>
        <end position="296"/>
    </location>
</feature>
<dbReference type="FunFam" id="3.40.50.300:FF:000066">
    <property type="entry name" value="ABC transporter B family member 1"/>
    <property type="match status" value="1"/>
</dbReference>
<dbReference type="GO" id="GO:0016887">
    <property type="term" value="F:ATP hydrolysis activity"/>
    <property type="evidence" value="ECO:0007669"/>
    <property type="project" value="InterPro"/>
</dbReference>
<keyword evidence="7" id="KW-0067">ATP-binding</keyword>
<comment type="similarity">
    <text evidence="2">Belongs to the ABC transporter superfamily. ABCB family. Multidrug resistance exporter (TC 3.A.1.201) subfamily.</text>
</comment>
<organism evidence="14 15">
    <name type="scientific">Chara braunii</name>
    <name type="common">Braun's stonewort</name>
    <dbReference type="NCBI Taxonomy" id="69332"/>
    <lineage>
        <taxon>Eukaryota</taxon>
        <taxon>Viridiplantae</taxon>
        <taxon>Streptophyta</taxon>
        <taxon>Charophyceae</taxon>
        <taxon>Charales</taxon>
        <taxon>Characeae</taxon>
        <taxon>Chara</taxon>
    </lineage>
</organism>
<dbReference type="STRING" id="69332.A0A388KUM1"/>
<evidence type="ECO:0000313" key="14">
    <source>
        <dbReference type="EMBL" id="GBG73751.1"/>
    </source>
</evidence>
<feature type="transmembrane region" description="Helical" evidence="11">
    <location>
        <begin position="270"/>
        <end position="291"/>
    </location>
</feature>
<dbReference type="GO" id="GO:0005743">
    <property type="term" value="C:mitochondrial inner membrane"/>
    <property type="evidence" value="ECO:0007669"/>
    <property type="project" value="TreeGrafter"/>
</dbReference>
<feature type="transmembrane region" description="Helical" evidence="11">
    <location>
        <begin position="235"/>
        <end position="255"/>
    </location>
</feature>
<dbReference type="GO" id="GO:0005886">
    <property type="term" value="C:plasma membrane"/>
    <property type="evidence" value="ECO:0007669"/>
    <property type="project" value="UniProtKB-SubCell"/>
</dbReference>
<evidence type="ECO:0000256" key="8">
    <source>
        <dbReference type="ARBA" id="ARBA00022989"/>
    </source>
</evidence>
<accession>A0A388KUM1</accession>
<dbReference type="CDD" id="cd03249">
    <property type="entry name" value="ABC_MTABC3_MDL1_MDL2"/>
    <property type="match status" value="2"/>
</dbReference>
<feature type="domain" description="ABC transmembrane type-1" evidence="13">
    <location>
        <begin position="657"/>
        <end position="942"/>
    </location>
</feature>
<evidence type="ECO:0000256" key="9">
    <source>
        <dbReference type="ARBA" id="ARBA00023136"/>
    </source>
</evidence>
<dbReference type="InterPro" id="IPR011527">
    <property type="entry name" value="ABC1_TM_dom"/>
</dbReference>
<dbReference type="InterPro" id="IPR017871">
    <property type="entry name" value="ABC_transporter-like_CS"/>
</dbReference>
<dbReference type="PROSITE" id="PS50893">
    <property type="entry name" value="ABC_TRANSPORTER_2"/>
    <property type="match status" value="2"/>
</dbReference>
<dbReference type="CDD" id="cd18577">
    <property type="entry name" value="ABC_6TM_Pgp_ABCB1_D1_like"/>
    <property type="match status" value="1"/>
</dbReference>
<evidence type="ECO:0000256" key="5">
    <source>
        <dbReference type="ARBA" id="ARBA00022737"/>
    </source>
</evidence>
<gene>
    <name evidence="14" type="ORF">CBR_g17091</name>
</gene>
<keyword evidence="9 11" id="KW-0472">Membrane</keyword>